<evidence type="ECO:0000313" key="4">
    <source>
        <dbReference type="Proteomes" id="UP001243195"/>
    </source>
</evidence>
<gene>
    <name evidence="3" type="ORF">RFH51_14345</name>
</gene>
<sequence length="334" mass="37851">MNKIKHLLVTGSITFLSFLTMNNTSCAKTGNNMTSINLDNTQNWCLGRYTFVIPKEATFYQQRDQYDSFTIKKVQMNATQADFDKQTNYILSEYTKRSRQVIDNLPVEKYGTAIAKIIRVKISPAAPLTQIFAFVLDRNQLFYIEGSYGKGYKEESAEAINHLVSNLKARSDNEIPKEAGVCIYKGFIKDNGQKYRHSLQSLVFDVMPKYPTVLITLETEANISKPVGMIKRVETELKEQGVFSRVFGHIKTIKKGSRTVNGRIGDEWITDSPMKGKNGLNATWEYAGLERNGLEPSLQVDVDSGNETDVYSASISHIETQKLYELILNSMKKF</sequence>
<feature type="domain" description="Tle cognate immunity protein 4 C-terminal" evidence="2">
    <location>
        <begin position="174"/>
        <end position="332"/>
    </location>
</feature>
<evidence type="ECO:0000259" key="2">
    <source>
        <dbReference type="Pfam" id="PF18426"/>
    </source>
</evidence>
<feature type="chain" id="PRO_5043970247" evidence="1">
    <location>
        <begin position="28"/>
        <end position="334"/>
    </location>
</feature>
<evidence type="ECO:0000256" key="1">
    <source>
        <dbReference type="SAM" id="SignalP"/>
    </source>
</evidence>
<organism evidence="3 4">
    <name type="scientific">Acinetobacter gerneri</name>
    <dbReference type="NCBI Taxonomy" id="202952"/>
    <lineage>
        <taxon>Bacteria</taxon>
        <taxon>Pseudomonadati</taxon>
        <taxon>Pseudomonadota</taxon>
        <taxon>Gammaproteobacteria</taxon>
        <taxon>Moraxellales</taxon>
        <taxon>Moraxellaceae</taxon>
        <taxon>Acinetobacter</taxon>
    </lineage>
</organism>
<evidence type="ECO:0000313" key="3">
    <source>
        <dbReference type="EMBL" id="MDQ9072637.1"/>
    </source>
</evidence>
<dbReference type="Proteomes" id="UP001243195">
    <property type="component" value="Unassembled WGS sequence"/>
</dbReference>
<name>A0AAW8JJ66_9GAMM</name>
<reference evidence="3" key="1">
    <citation type="submission" date="2023-08" db="EMBL/GenBank/DDBJ databases">
        <title>Emergence of clinically-relevant ST2 carbapenem-resistant Acinetobacter baumannii strains in hospital sewages in Zhejiang, East of China.</title>
        <authorList>
            <person name="Kaichao C."/>
            <person name="Zhang R."/>
        </authorList>
    </citation>
    <scope>NUCLEOTIDE SEQUENCE</scope>
    <source>
        <strain evidence="3">M-SY-60</strain>
    </source>
</reference>
<keyword evidence="1" id="KW-0732">Signal</keyword>
<dbReference type="EMBL" id="JAVIDA010000023">
    <property type="protein sequence ID" value="MDQ9072637.1"/>
    <property type="molecule type" value="Genomic_DNA"/>
</dbReference>
<protein>
    <submittedName>
        <fullName evidence="3">T6SS immunity protein Tli4 family protein</fullName>
    </submittedName>
</protein>
<dbReference type="InterPro" id="IPR041290">
    <property type="entry name" value="Tli4_C"/>
</dbReference>
<feature type="signal peptide" evidence="1">
    <location>
        <begin position="1"/>
        <end position="27"/>
    </location>
</feature>
<comment type="caution">
    <text evidence="3">The sequence shown here is derived from an EMBL/GenBank/DDBJ whole genome shotgun (WGS) entry which is preliminary data.</text>
</comment>
<proteinExistence type="predicted"/>
<dbReference type="RefSeq" id="WP_308956926.1">
    <property type="nucleotide sequence ID" value="NZ_JAVICY010000025.1"/>
</dbReference>
<dbReference type="AlphaFoldDB" id="A0AAW8JJ66"/>
<dbReference type="Pfam" id="PF18426">
    <property type="entry name" value="Tli4_C"/>
    <property type="match status" value="1"/>
</dbReference>
<accession>A0AAW8JJ66</accession>